<dbReference type="AlphaFoldDB" id="A0A2W2EXK7"/>
<reference evidence="2 3" key="1">
    <citation type="submission" date="2018-01" db="EMBL/GenBank/DDBJ databases">
        <title>Draft genome sequence of Nonomuraea sp. KC333.</title>
        <authorList>
            <person name="Sahin N."/>
            <person name="Saygin H."/>
            <person name="Ay H."/>
        </authorList>
    </citation>
    <scope>NUCLEOTIDE SEQUENCE [LARGE SCALE GENOMIC DNA]</scope>
    <source>
        <strain evidence="2 3">KC333</strain>
    </source>
</reference>
<dbReference type="SUPFAM" id="SSF56349">
    <property type="entry name" value="DNA breaking-rejoining enzymes"/>
    <property type="match status" value="1"/>
</dbReference>
<dbReference type="InterPro" id="IPR013762">
    <property type="entry name" value="Integrase-like_cat_sf"/>
</dbReference>
<keyword evidence="3" id="KW-1185">Reference proteome</keyword>
<dbReference type="InterPro" id="IPR011010">
    <property type="entry name" value="DNA_brk_join_enz"/>
</dbReference>
<evidence type="ECO:0000256" key="1">
    <source>
        <dbReference type="ARBA" id="ARBA00023172"/>
    </source>
</evidence>
<organism evidence="2 3">
    <name type="scientific">Nonomuraea aridisoli</name>
    <dbReference type="NCBI Taxonomy" id="2070368"/>
    <lineage>
        <taxon>Bacteria</taxon>
        <taxon>Bacillati</taxon>
        <taxon>Actinomycetota</taxon>
        <taxon>Actinomycetes</taxon>
        <taxon>Streptosporangiales</taxon>
        <taxon>Streptosporangiaceae</taxon>
        <taxon>Nonomuraea</taxon>
    </lineage>
</organism>
<evidence type="ECO:0000313" key="3">
    <source>
        <dbReference type="Proteomes" id="UP000249304"/>
    </source>
</evidence>
<comment type="caution">
    <text evidence="2">The sequence shown here is derived from an EMBL/GenBank/DDBJ whole genome shotgun (WGS) entry which is preliminary data.</text>
</comment>
<proteinExistence type="predicted"/>
<keyword evidence="1" id="KW-0233">DNA recombination</keyword>
<evidence type="ECO:0008006" key="4">
    <source>
        <dbReference type="Google" id="ProtNLM"/>
    </source>
</evidence>
<sequence>MLRWKDVDLNAGTAGMHWQITQLGWEPVQGRPKTEAGDRTIALDEDTITALRAHRRRTEKTLTRTVSERYKSRGRDRW</sequence>
<protein>
    <recommendedName>
        <fullName evidence="4">Tyr recombinase domain-containing protein</fullName>
    </recommendedName>
</protein>
<gene>
    <name evidence="2" type="ORF">C1J01_18525</name>
</gene>
<dbReference type="EMBL" id="POUD01000070">
    <property type="protein sequence ID" value="PZG17228.1"/>
    <property type="molecule type" value="Genomic_DNA"/>
</dbReference>
<dbReference type="GO" id="GO:0015074">
    <property type="term" value="P:DNA integration"/>
    <property type="evidence" value="ECO:0007669"/>
    <property type="project" value="InterPro"/>
</dbReference>
<dbReference type="GO" id="GO:0003677">
    <property type="term" value="F:DNA binding"/>
    <property type="evidence" value="ECO:0007669"/>
    <property type="project" value="InterPro"/>
</dbReference>
<dbReference type="Gene3D" id="1.10.443.10">
    <property type="entry name" value="Intergrase catalytic core"/>
    <property type="match status" value="1"/>
</dbReference>
<accession>A0A2W2EXK7</accession>
<dbReference type="GO" id="GO:0006310">
    <property type="term" value="P:DNA recombination"/>
    <property type="evidence" value="ECO:0007669"/>
    <property type="project" value="UniProtKB-KW"/>
</dbReference>
<dbReference type="Proteomes" id="UP000249304">
    <property type="component" value="Unassembled WGS sequence"/>
</dbReference>
<name>A0A2W2EXK7_9ACTN</name>
<evidence type="ECO:0000313" key="2">
    <source>
        <dbReference type="EMBL" id="PZG17228.1"/>
    </source>
</evidence>